<dbReference type="AlphaFoldDB" id="A0A378YRG5"/>
<reference evidence="1 3" key="1">
    <citation type="submission" date="2018-06" db="EMBL/GenBank/DDBJ databases">
        <authorList>
            <consortium name="Pathogen Informatics"/>
            <person name="Doyle S."/>
        </authorList>
    </citation>
    <scope>NUCLEOTIDE SEQUENCE [LARGE SCALE GENOMIC DNA]</scope>
    <source>
        <strain evidence="1 3">NCTC13160</strain>
    </source>
</reference>
<reference evidence="2 4" key="2">
    <citation type="submission" date="2019-08" db="EMBL/GenBank/DDBJ databases">
        <authorList>
            <person name="Peeters C."/>
        </authorList>
    </citation>
    <scope>NUCLEOTIDE SEQUENCE [LARGE SCALE GENOMIC DNA]</scope>
    <source>
        <strain evidence="2 4">LMG 31119</strain>
    </source>
</reference>
<gene>
    <name evidence="1" type="ORF">NCTC13160_03174</name>
    <name evidence="2" type="ORF">PPN31119_00527</name>
</gene>
<keyword evidence="4" id="KW-1185">Reference proteome</keyword>
<dbReference type="Proteomes" id="UP000254573">
    <property type="component" value="Unassembled WGS sequence"/>
</dbReference>
<dbReference type="Proteomes" id="UP000361468">
    <property type="component" value="Unassembled WGS sequence"/>
</dbReference>
<dbReference type="GeneID" id="57196883"/>
<evidence type="ECO:0000313" key="4">
    <source>
        <dbReference type="Proteomes" id="UP000361468"/>
    </source>
</evidence>
<evidence type="ECO:0000313" key="2">
    <source>
        <dbReference type="EMBL" id="VVE61297.1"/>
    </source>
</evidence>
<dbReference type="STRING" id="93220.A6P55_13190"/>
<evidence type="ECO:0008006" key="5">
    <source>
        <dbReference type="Google" id="ProtNLM"/>
    </source>
</evidence>
<dbReference type="KEGG" id="ppnm:LV28_25555"/>
<dbReference type="RefSeq" id="WP_023597954.1">
    <property type="nucleotide sequence ID" value="NC_023018.2"/>
</dbReference>
<accession>A0A378YRG5</accession>
<protein>
    <recommendedName>
        <fullName evidence="5">DUF2783 domain-containing protein</fullName>
    </recommendedName>
</protein>
<name>A0A378YRG5_9BURK</name>
<proteinExistence type="predicted"/>
<dbReference type="KEGG" id="prb:X636_12260"/>
<evidence type="ECO:0000313" key="3">
    <source>
        <dbReference type="Proteomes" id="UP000254573"/>
    </source>
</evidence>
<dbReference type="EMBL" id="CABPSO010000001">
    <property type="protein sequence ID" value="VVE61297.1"/>
    <property type="molecule type" value="Genomic_DNA"/>
</dbReference>
<dbReference type="EMBL" id="UGSG01000001">
    <property type="protein sequence ID" value="SUA79343.1"/>
    <property type="molecule type" value="Genomic_DNA"/>
</dbReference>
<evidence type="ECO:0000313" key="1">
    <source>
        <dbReference type="EMBL" id="SUA79343.1"/>
    </source>
</evidence>
<sequence length="64" mass="6943">MTTPHTDIAGLEAIYDALALAIDDAPDDGRERLLAKVALLLANEIQDAPRVLHLIEQAARSTQH</sequence>
<organism evidence="1 3">
    <name type="scientific">Pandoraea pnomenusa</name>
    <dbReference type="NCBI Taxonomy" id="93220"/>
    <lineage>
        <taxon>Bacteria</taxon>
        <taxon>Pseudomonadati</taxon>
        <taxon>Pseudomonadota</taxon>
        <taxon>Betaproteobacteria</taxon>
        <taxon>Burkholderiales</taxon>
        <taxon>Burkholderiaceae</taxon>
        <taxon>Pandoraea</taxon>
    </lineage>
</organism>